<comment type="cofactor">
    <cofactor evidence="2">
        <name>Mg(2+)</name>
        <dbReference type="ChEBI" id="CHEBI:18420"/>
    </cofactor>
</comment>
<organism evidence="17 18">
    <name type="scientific">Helicobacter aurati</name>
    <dbReference type="NCBI Taxonomy" id="137778"/>
    <lineage>
        <taxon>Bacteria</taxon>
        <taxon>Pseudomonadati</taxon>
        <taxon>Campylobacterota</taxon>
        <taxon>Epsilonproteobacteria</taxon>
        <taxon>Campylobacterales</taxon>
        <taxon>Helicobacteraceae</taxon>
        <taxon>Helicobacter</taxon>
    </lineage>
</organism>
<dbReference type="GO" id="GO:0005737">
    <property type="term" value="C:cytoplasm"/>
    <property type="evidence" value="ECO:0007669"/>
    <property type="project" value="UniProtKB-SubCell"/>
</dbReference>
<evidence type="ECO:0000313" key="18">
    <source>
        <dbReference type="Proteomes" id="UP000256424"/>
    </source>
</evidence>
<evidence type="ECO:0000259" key="16">
    <source>
        <dbReference type="PROSITE" id="PS50975"/>
    </source>
</evidence>
<protein>
    <recommendedName>
        <fullName evidence="5 14">D-alanine--D-alanine ligase</fullName>
        <ecNumber evidence="5 14">6.3.2.4</ecNumber>
    </recommendedName>
    <alternativeName>
        <fullName evidence="14">D-Ala-D-Ala ligase</fullName>
    </alternativeName>
    <alternativeName>
        <fullName evidence="14">D-alanylalanine synthetase</fullName>
    </alternativeName>
</protein>
<comment type="function">
    <text evidence="14">Cell wall formation.</text>
</comment>
<evidence type="ECO:0000256" key="12">
    <source>
        <dbReference type="ARBA" id="ARBA00023316"/>
    </source>
</evidence>
<proteinExistence type="inferred from homology"/>
<keyword evidence="11 14" id="KW-0573">Peptidoglycan synthesis</keyword>
<dbReference type="InterPro" id="IPR011095">
    <property type="entry name" value="Dala_Dala_lig_C"/>
</dbReference>
<dbReference type="GO" id="GO:0005524">
    <property type="term" value="F:ATP binding"/>
    <property type="evidence" value="ECO:0007669"/>
    <property type="project" value="UniProtKB-UniRule"/>
</dbReference>
<dbReference type="Gene3D" id="3.40.50.20">
    <property type="match status" value="1"/>
</dbReference>
<dbReference type="GO" id="GO:0008360">
    <property type="term" value="P:regulation of cell shape"/>
    <property type="evidence" value="ECO:0007669"/>
    <property type="project" value="UniProtKB-KW"/>
</dbReference>
<evidence type="ECO:0000256" key="14">
    <source>
        <dbReference type="HAMAP-Rule" id="MF_00047"/>
    </source>
</evidence>
<evidence type="ECO:0000256" key="9">
    <source>
        <dbReference type="ARBA" id="ARBA00022840"/>
    </source>
</evidence>
<accession>A0A3D8J8G6</accession>
<dbReference type="AlphaFoldDB" id="A0A3D8J8G6"/>
<dbReference type="OrthoDB" id="9813261at2"/>
<dbReference type="NCBIfam" id="TIGR01205">
    <property type="entry name" value="D_ala_D_alaTIGR"/>
    <property type="match status" value="1"/>
</dbReference>
<dbReference type="InterPro" id="IPR013815">
    <property type="entry name" value="ATP_grasp_subdomain_1"/>
</dbReference>
<keyword evidence="7 14" id="KW-0436">Ligase</keyword>
<dbReference type="GO" id="GO:0008716">
    <property type="term" value="F:D-alanine-D-alanine ligase activity"/>
    <property type="evidence" value="ECO:0007669"/>
    <property type="project" value="UniProtKB-UniRule"/>
</dbReference>
<keyword evidence="8 15" id="KW-0547">Nucleotide-binding</keyword>
<evidence type="ECO:0000256" key="13">
    <source>
        <dbReference type="ARBA" id="ARBA00047614"/>
    </source>
</evidence>
<comment type="catalytic activity">
    <reaction evidence="13 14">
        <text>2 D-alanine + ATP = D-alanyl-D-alanine + ADP + phosphate + H(+)</text>
        <dbReference type="Rhea" id="RHEA:11224"/>
        <dbReference type="ChEBI" id="CHEBI:15378"/>
        <dbReference type="ChEBI" id="CHEBI:30616"/>
        <dbReference type="ChEBI" id="CHEBI:43474"/>
        <dbReference type="ChEBI" id="CHEBI:57416"/>
        <dbReference type="ChEBI" id="CHEBI:57822"/>
        <dbReference type="ChEBI" id="CHEBI:456216"/>
        <dbReference type="EC" id="6.3.2.4"/>
    </reaction>
</comment>
<dbReference type="InterPro" id="IPR000291">
    <property type="entry name" value="D-Ala_lig_Van_CS"/>
</dbReference>
<dbReference type="InterPro" id="IPR016185">
    <property type="entry name" value="PreATP-grasp_dom_sf"/>
</dbReference>
<dbReference type="PANTHER" id="PTHR23132:SF23">
    <property type="entry name" value="D-ALANINE--D-ALANINE LIGASE B"/>
    <property type="match status" value="1"/>
</dbReference>
<dbReference type="Proteomes" id="UP000256424">
    <property type="component" value="Unassembled WGS sequence"/>
</dbReference>
<dbReference type="InterPro" id="IPR005905">
    <property type="entry name" value="D_ala_D_ala"/>
</dbReference>
<evidence type="ECO:0000256" key="8">
    <source>
        <dbReference type="ARBA" id="ARBA00022741"/>
    </source>
</evidence>
<dbReference type="InterPro" id="IPR011761">
    <property type="entry name" value="ATP-grasp"/>
</dbReference>
<dbReference type="SUPFAM" id="SSF56059">
    <property type="entry name" value="Glutathione synthetase ATP-binding domain-like"/>
    <property type="match status" value="1"/>
</dbReference>
<dbReference type="EC" id="6.3.2.4" evidence="5 14"/>
<comment type="cofactor">
    <cofactor evidence="1">
        <name>Mn(2+)</name>
        <dbReference type="ChEBI" id="CHEBI:29035"/>
    </cofactor>
</comment>
<dbReference type="InterPro" id="IPR011127">
    <property type="entry name" value="Dala_Dala_lig_N"/>
</dbReference>
<dbReference type="UniPathway" id="UPA00219"/>
<evidence type="ECO:0000313" key="17">
    <source>
        <dbReference type="EMBL" id="RDU73799.1"/>
    </source>
</evidence>
<dbReference type="PROSITE" id="PS50975">
    <property type="entry name" value="ATP_GRASP"/>
    <property type="match status" value="1"/>
</dbReference>
<dbReference type="PROSITE" id="PS00843">
    <property type="entry name" value="DALA_DALA_LIGASE_1"/>
    <property type="match status" value="1"/>
</dbReference>
<evidence type="ECO:0000256" key="15">
    <source>
        <dbReference type="PROSITE-ProRule" id="PRU00409"/>
    </source>
</evidence>
<feature type="domain" description="ATP-grasp" evidence="16">
    <location>
        <begin position="135"/>
        <end position="332"/>
    </location>
</feature>
<evidence type="ECO:0000256" key="5">
    <source>
        <dbReference type="ARBA" id="ARBA00012216"/>
    </source>
</evidence>
<comment type="similarity">
    <text evidence="4 14">Belongs to the D-alanine--D-alanine ligase family.</text>
</comment>
<keyword evidence="6 14" id="KW-0963">Cytoplasm</keyword>
<dbReference type="EMBL" id="NXLW01000001">
    <property type="protein sequence ID" value="RDU73799.1"/>
    <property type="molecule type" value="Genomic_DNA"/>
</dbReference>
<keyword evidence="9 15" id="KW-0067">ATP-binding</keyword>
<evidence type="ECO:0000256" key="10">
    <source>
        <dbReference type="ARBA" id="ARBA00022960"/>
    </source>
</evidence>
<dbReference type="NCBIfam" id="NF002527">
    <property type="entry name" value="PRK01966.1-3"/>
    <property type="match status" value="1"/>
</dbReference>
<dbReference type="PANTHER" id="PTHR23132">
    <property type="entry name" value="D-ALANINE--D-ALANINE LIGASE"/>
    <property type="match status" value="1"/>
</dbReference>
<dbReference type="Pfam" id="PF01820">
    <property type="entry name" value="Dala_Dala_lig_N"/>
    <property type="match status" value="1"/>
</dbReference>
<evidence type="ECO:0000256" key="3">
    <source>
        <dbReference type="ARBA" id="ARBA00004496"/>
    </source>
</evidence>
<dbReference type="Pfam" id="PF07478">
    <property type="entry name" value="Dala_Dala_lig_C"/>
    <property type="match status" value="1"/>
</dbReference>
<dbReference type="GO" id="GO:0046872">
    <property type="term" value="F:metal ion binding"/>
    <property type="evidence" value="ECO:0007669"/>
    <property type="project" value="InterPro"/>
</dbReference>
<evidence type="ECO:0000256" key="7">
    <source>
        <dbReference type="ARBA" id="ARBA00022598"/>
    </source>
</evidence>
<dbReference type="Gene3D" id="3.30.1490.20">
    <property type="entry name" value="ATP-grasp fold, A domain"/>
    <property type="match status" value="1"/>
</dbReference>
<dbReference type="RefSeq" id="WP_104762633.1">
    <property type="nucleotide sequence ID" value="NZ_FZPM01000005.1"/>
</dbReference>
<evidence type="ECO:0000256" key="2">
    <source>
        <dbReference type="ARBA" id="ARBA00001946"/>
    </source>
</evidence>
<keyword evidence="10 14" id="KW-0133">Cell shape</keyword>
<name>A0A3D8J8G6_9HELI</name>
<dbReference type="HAMAP" id="MF_00047">
    <property type="entry name" value="Dala_Dala_lig"/>
    <property type="match status" value="1"/>
</dbReference>
<evidence type="ECO:0000256" key="11">
    <source>
        <dbReference type="ARBA" id="ARBA00022984"/>
    </source>
</evidence>
<dbReference type="PROSITE" id="PS00844">
    <property type="entry name" value="DALA_DALA_LIGASE_2"/>
    <property type="match status" value="1"/>
</dbReference>
<dbReference type="GO" id="GO:0009252">
    <property type="term" value="P:peptidoglycan biosynthetic process"/>
    <property type="evidence" value="ECO:0007669"/>
    <property type="project" value="UniProtKB-UniRule"/>
</dbReference>
<dbReference type="Gene3D" id="3.30.470.20">
    <property type="entry name" value="ATP-grasp fold, B domain"/>
    <property type="match status" value="1"/>
</dbReference>
<comment type="pathway">
    <text evidence="14">Cell wall biogenesis; peptidoglycan biosynthesis.</text>
</comment>
<sequence>MRISMIFGGMSYEHEISVVSAIALSQKLETKIKYYIFLDSTHNFYLIELNDMRSKYFSSGAYSKAQPLEIGKNGFYIKGMLGKKKLLDIGILLNLIHGADGEDGVLSGVFEFFRIPFIGPSLEASVLSYNKHFTKLYANRQGISTLPFILHKRGESLPDIQEFPVIIKPVRLGSSIGISVVEDVKNLEYALDVAYEFDNEVIIESFIRGIKEYNIAGAKIDNQFVLSVIEEPTKKDLLDFNDKYLDFSRTEKIVSAQISQNLQHDIKSAFQKIYSSVFDGALIRCDFFVCNDKLYLNEINPVPGSMANYLFEDFWSVIERLSGSLPIRQSIATNYHYIDKIHQAKGK</sequence>
<comment type="subcellular location">
    <subcellularLocation>
        <location evidence="3 14">Cytoplasm</location>
    </subcellularLocation>
</comment>
<comment type="caution">
    <text evidence="17">The sequence shown here is derived from an EMBL/GenBank/DDBJ whole genome shotgun (WGS) entry which is preliminary data.</text>
</comment>
<gene>
    <name evidence="14" type="primary">ddl</name>
    <name evidence="17" type="ORF">CQA66_01040</name>
</gene>
<keyword evidence="12 14" id="KW-0961">Cell wall biogenesis/degradation</keyword>
<evidence type="ECO:0000256" key="1">
    <source>
        <dbReference type="ARBA" id="ARBA00001936"/>
    </source>
</evidence>
<reference evidence="17 18" key="1">
    <citation type="submission" date="2018-04" db="EMBL/GenBank/DDBJ databases">
        <title>Novel Campyloabacter and Helicobacter Species and Strains.</title>
        <authorList>
            <person name="Mannion A.J."/>
            <person name="Shen Z."/>
            <person name="Fox J.G."/>
        </authorList>
    </citation>
    <scope>NUCLEOTIDE SEQUENCE [LARGE SCALE GENOMIC DNA]</scope>
    <source>
        <strain evidence="17 18">MIT 97-5075</strain>
    </source>
</reference>
<evidence type="ECO:0000256" key="4">
    <source>
        <dbReference type="ARBA" id="ARBA00010871"/>
    </source>
</evidence>
<evidence type="ECO:0000256" key="6">
    <source>
        <dbReference type="ARBA" id="ARBA00022490"/>
    </source>
</evidence>
<dbReference type="SUPFAM" id="SSF52440">
    <property type="entry name" value="PreATP-grasp domain"/>
    <property type="match status" value="1"/>
</dbReference>
<dbReference type="GO" id="GO:0071555">
    <property type="term" value="P:cell wall organization"/>
    <property type="evidence" value="ECO:0007669"/>
    <property type="project" value="UniProtKB-KW"/>
</dbReference>
<keyword evidence="18" id="KW-1185">Reference proteome</keyword>